<dbReference type="AlphaFoldDB" id="A0ABD3S622"/>
<dbReference type="FunFam" id="3.30.200.20:FF:000178">
    <property type="entry name" value="serine/threonine-protein kinase PBS1-like"/>
    <property type="match status" value="1"/>
</dbReference>
<dbReference type="SUPFAM" id="SSF56112">
    <property type="entry name" value="Protein kinase-like (PK-like)"/>
    <property type="match status" value="1"/>
</dbReference>
<feature type="domain" description="Protein kinase" evidence="15">
    <location>
        <begin position="317"/>
        <end position="595"/>
    </location>
</feature>
<gene>
    <name evidence="16" type="ORF">ACJIZ3_005856</name>
</gene>
<keyword evidence="5 14" id="KW-0732">Signal</keyword>
<keyword evidence="11" id="KW-0325">Glycoprotein</keyword>
<evidence type="ECO:0000256" key="7">
    <source>
        <dbReference type="ARBA" id="ARBA00022777"/>
    </source>
</evidence>
<evidence type="ECO:0000313" key="16">
    <source>
        <dbReference type="EMBL" id="KAL3819951.1"/>
    </source>
</evidence>
<dbReference type="PROSITE" id="PS00108">
    <property type="entry name" value="PROTEIN_KINASE_ST"/>
    <property type="match status" value="1"/>
</dbReference>
<evidence type="ECO:0000256" key="10">
    <source>
        <dbReference type="ARBA" id="ARBA00023136"/>
    </source>
</evidence>
<evidence type="ECO:0000256" key="9">
    <source>
        <dbReference type="ARBA" id="ARBA00022989"/>
    </source>
</evidence>
<proteinExistence type="predicted"/>
<evidence type="ECO:0000256" key="11">
    <source>
        <dbReference type="ARBA" id="ARBA00023180"/>
    </source>
</evidence>
<dbReference type="InterPro" id="IPR017441">
    <property type="entry name" value="Protein_kinase_ATP_BS"/>
</dbReference>
<feature type="binding site" evidence="12">
    <location>
        <position position="345"/>
    </location>
    <ligand>
        <name>ATP</name>
        <dbReference type="ChEBI" id="CHEBI:30616"/>
    </ligand>
</feature>
<keyword evidence="17" id="KW-1185">Reference proteome</keyword>
<dbReference type="EMBL" id="JBJXBP010000007">
    <property type="protein sequence ID" value="KAL3819951.1"/>
    <property type="molecule type" value="Genomic_DNA"/>
</dbReference>
<accession>A0ABD3S622</accession>
<evidence type="ECO:0000256" key="2">
    <source>
        <dbReference type="ARBA" id="ARBA00022527"/>
    </source>
</evidence>
<keyword evidence="3" id="KW-0808">Transferase</keyword>
<dbReference type="PANTHER" id="PTHR27009">
    <property type="entry name" value="RUST RESISTANCE KINASE LR10-RELATED"/>
    <property type="match status" value="1"/>
</dbReference>
<organism evidence="16 17">
    <name type="scientific">Penstemon smallii</name>
    <dbReference type="NCBI Taxonomy" id="265156"/>
    <lineage>
        <taxon>Eukaryota</taxon>
        <taxon>Viridiplantae</taxon>
        <taxon>Streptophyta</taxon>
        <taxon>Embryophyta</taxon>
        <taxon>Tracheophyta</taxon>
        <taxon>Spermatophyta</taxon>
        <taxon>Magnoliopsida</taxon>
        <taxon>eudicotyledons</taxon>
        <taxon>Gunneridae</taxon>
        <taxon>Pentapetalae</taxon>
        <taxon>asterids</taxon>
        <taxon>lamiids</taxon>
        <taxon>Lamiales</taxon>
        <taxon>Plantaginaceae</taxon>
        <taxon>Cheloneae</taxon>
        <taxon>Penstemon</taxon>
    </lineage>
</organism>
<dbReference type="InterPro" id="IPR025287">
    <property type="entry name" value="WAK_GUB"/>
</dbReference>
<evidence type="ECO:0000256" key="3">
    <source>
        <dbReference type="ARBA" id="ARBA00022679"/>
    </source>
</evidence>
<keyword evidence="8 12" id="KW-0067">ATP-binding</keyword>
<evidence type="ECO:0000256" key="12">
    <source>
        <dbReference type="PROSITE-ProRule" id="PRU10141"/>
    </source>
</evidence>
<evidence type="ECO:0000256" key="13">
    <source>
        <dbReference type="SAM" id="Phobius"/>
    </source>
</evidence>
<evidence type="ECO:0000256" key="4">
    <source>
        <dbReference type="ARBA" id="ARBA00022692"/>
    </source>
</evidence>
<dbReference type="GO" id="GO:0005524">
    <property type="term" value="F:ATP binding"/>
    <property type="evidence" value="ECO:0007669"/>
    <property type="project" value="UniProtKB-UniRule"/>
</dbReference>
<dbReference type="Gene3D" id="1.10.510.10">
    <property type="entry name" value="Transferase(Phosphotransferase) domain 1"/>
    <property type="match status" value="1"/>
</dbReference>
<dbReference type="InterPro" id="IPR008271">
    <property type="entry name" value="Ser/Thr_kinase_AS"/>
</dbReference>
<dbReference type="GO" id="GO:0004674">
    <property type="term" value="F:protein serine/threonine kinase activity"/>
    <property type="evidence" value="ECO:0007669"/>
    <property type="project" value="UniProtKB-KW"/>
</dbReference>
<dbReference type="Pfam" id="PF13947">
    <property type="entry name" value="GUB_WAK_bind"/>
    <property type="match status" value="1"/>
</dbReference>
<dbReference type="Proteomes" id="UP001634393">
    <property type="component" value="Unassembled WGS sequence"/>
</dbReference>
<dbReference type="InterPro" id="IPR000719">
    <property type="entry name" value="Prot_kinase_dom"/>
</dbReference>
<keyword evidence="6 12" id="KW-0547">Nucleotide-binding</keyword>
<dbReference type="FunFam" id="1.10.510.10:FF:000590">
    <property type="entry name" value="PR5-like receptor kinase"/>
    <property type="match status" value="1"/>
</dbReference>
<dbReference type="InterPro" id="IPR045874">
    <property type="entry name" value="LRK10/LRL21-25-like"/>
</dbReference>
<dbReference type="PROSITE" id="PS50011">
    <property type="entry name" value="PROTEIN_KINASE_DOM"/>
    <property type="match status" value="1"/>
</dbReference>
<evidence type="ECO:0000256" key="14">
    <source>
        <dbReference type="SAM" id="SignalP"/>
    </source>
</evidence>
<evidence type="ECO:0000256" key="5">
    <source>
        <dbReference type="ARBA" id="ARBA00022729"/>
    </source>
</evidence>
<keyword evidence="10 13" id="KW-0472">Membrane</keyword>
<comment type="caution">
    <text evidence="16">The sequence shown here is derived from an EMBL/GenBank/DDBJ whole genome shotgun (WGS) entry which is preliminary data.</text>
</comment>
<comment type="subcellular location">
    <subcellularLocation>
        <location evidence="1">Membrane</location>
        <topology evidence="1">Single-pass type I membrane protein</topology>
    </subcellularLocation>
</comment>
<keyword evidence="4 13" id="KW-0812">Transmembrane</keyword>
<keyword evidence="7" id="KW-0418">Kinase</keyword>
<reference evidence="16 17" key="1">
    <citation type="submission" date="2024-12" db="EMBL/GenBank/DDBJ databases">
        <title>The unique morphological basis and parallel evolutionary history of personate flowers in Penstemon.</title>
        <authorList>
            <person name="Depatie T.H."/>
            <person name="Wessinger C.A."/>
        </authorList>
    </citation>
    <scope>NUCLEOTIDE SEQUENCE [LARGE SCALE GENOMIC DNA]</scope>
    <source>
        <strain evidence="16">WTNN_2</strain>
        <tissue evidence="16">Leaf</tissue>
    </source>
</reference>
<dbReference type="PROSITE" id="PS00107">
    <property type="entry name" value="PROTEIN_KINASE_ATP"/>
    <property type="match status" value="1"/>
</dbReference>
<evidence type="ECO:0000256" key="6">
    <source>
        <dbReference type="ARBA" id="ARBA00022741"/>
    </source>
</evidence>
<dbReference type="InterPro" id="IPR011009">
    <property type="entry name" value="Kinase-like_dom_sf"/>
</dbReference>
<sequence>MIVFFVFLMMMIVSTKTQDDCRPTRCHKSGPIIRFPFRLIGRQPEYCGYPGFDLSCNSNDSLEFDFQVPVNIYKSNRNIVLPISAKAKVVQAIDYQAQVIRVVVLNGSCFPTRVPEFNATTSYPFRSSIPGDFGFTVFNCSAKREYYYRRIHVCDDTEDFKIYAYMSFMPAKFLSILNCTKMYSASTFLQGIFNWPREYYFFQEDDTVLLHWPNPFCGGCEERRMYCRLKNNNNNNNGINNNETECVGIPDEQNKKVIAVVLVGVFLVALAFASLYRIYIAKKRKQHNKRRILQFLEDYKAFRPSRYTYAEVKKITDNFKHKLGEGGFGTVFKGKLSNNILVAVKLLDHIKGNGEDFINEVATIGKIHHVNVVRLIGYCADGYKRALVYEFLQNDSLEKYISSGKQGTTLGWEKLHKIALGIAKGLDYLHQGCKQRILHFDIKPHNILLDQNLNPKVADFGLAKLCSKEKSIVTMTAARGTIGYIAPEVFSRNFGKVSYKSDIYSFGMLLLNLVGGRKNFQAIAQDDSQIYFPEWMYNQLNKGEDIEIQIENENESEIVKRLIIVGLWCIQWYPVDRPSTKVVIQMLECENMPIMPPNPFAASELVNTTAISSESLFGSESYSK</sequence>
<name>A0ABD3S622_9LAMI</name>
<dbReference type="Pfam" id="PF00069">
    <property type="entry name" value="Pkinase"/>
    <property type="match status" value="1"/>
</dbReference>
<feature type="signal peptide" evidence="14">
    <location>
        <begin position="1"/>
        <end position="17"/>
    </location>
</feature>
<feature type="chain" id="PRO_5044789992" description="Protein kinase domain-containing protein" evidence="14">
    <location>
        <begin position="18"/>
        <end position="624"/>
    </location>
</feature>
<dbReference type="Gene3D" id="3.30.200.20">
    <property type="entry name" value="Phosphorylase Kinase, domain 1"/>
    <property type="match status" value="1"/>
</dbReference>
<feature type="transmembrane region" description="Helical" evidence="13">
    <location>
        <begin position="257"/>
        <end position="280"/>
    </location>
</feature>
<evidence type="ECO:0000256" key="1">
    <source>
        <dbReference type="ARBA" id="ARBA00004479"/>
    </source>
</evidence>
<evidence type="ECO:0000256" key="8">
    <source>
        <dbReference type="ARBA" id="ARBA00022840"/>
    </source>
</evidence>
<dbReference type="SMART" id="SM00220">
    <property type="entry name" value="S_TKc"/>
    <property type="match status" value="1"/>
</dbReference>
<evidence type="ECO:0000313" key="17">
    <source>
        <dbReference type="Proteomes" id="UP001634393"/>
    </source>
</evidence>
<dbReference type="GO" id="GO:0016020">
    <property type="term" value="C:membrane"/>
    <property type="evidence" value="ECO:0007669"/>
    <property type="project" value="UniProtKB-SubCell"/>
</dbReference>
<keyword evidence="2" id="KW-0723">Serine/threonine-protein kinase</keyword>
<protein>
    <recommendedName>
        <fullName evidence="15">Protein kinase domain-containing protein</fullName>
    </recommendedName>
</protein>
<keyword evidence="9 13" id="KW-1133">Transmembrane helix</keyword>
<evidence type="ECO:0000259" key="15">
    <source>
        <dbReference type="PROSITE" id="PS50011"/>
    </source>
</evidence>